<keyword evidence="21" id="KW-1185">Reference proteome</keyword>
<evidence type="ECO:0000256" key="1">
    <source>
        <dbReference type="ARBA" id="ARBA00000447"/>
    </source>
</evidence>
<evidence type="ECO:0000256" key="14">
    <source>
        <dbReference type="ARBA" id="ARBA00039868"/>
    </source>
</evidence>
<dbReference type="Proteomes" id="UP001153269">
    <property type="component" value="Unassembled WGS sequence"/>
</dbReference>
<dbReference type="Pfam" id="PF03265">
    <property type="entry name" value="DNase_II"/>
    <property type="match status" value="1"/>
</dbReference>
<accession>A0A9N7VRN5</accession>
<evidence type="ECO:0000256" key="18">
    <source>
        <dbReference type="ARBA" id="ARBA00045381"/>
    </source>
</evidence>
<protein>
    <recommendedName>
        <fullName evidence="14">Deoxyribonuclease-2-alpha</fullName>
        <ecNumber evidence="4">3.1.22.1</ecNumber>
    </recommendedName>
    <alternativeName>
        <fullName evidence="15">Acid DNase</fullName>
    </alternativeName>
    <alternativeName>
        <fullName evidence="17">Deoxyribonuclease II alpha</fullName>
    </alternativeName>
    <alternativeName>
        <fullName evidence="16">Lysosomal DNase II</fullName>
    </alternativeName>
</protein>
<evidence type="ECO:0000256" key="12">
    <source>
        <dbReference type="ARBA" id="ARBA00023180"/>
    </source>
</evidence>
<evidence type="ECO:0000313" key="20">
    <source>
        <dbReference type="EMBL" id="CAB1453115.1"/>
    </source>
</evidence>
<evidence type="ECO:0000256" key="11">
    <source>
        <dbReference type="ARBA" id="ARBA00023157"/>
    </source>
</evidence>
<dbReference type="PANTHER" id="PTHR10858">
    <property type="entry name" value="DEOXYRIBONUCLEASE II"/>
    <property type="match status" value="1"/>
</dbReference>
<evidence type="ECO:0000256" key="16">
    <source>
        <dbReference type="ARBA" id="ARBA00041918"/>
    </source>
</evidence>
<keyword evidence="9" id="KW-0255">Endonuclease</keyword>
<comment type="subcellular location">
    <subcellularLocation>
        <location evidence="2">Lysosome</location>
    </subcellularLocation>
</comment>
<keyword evidence="11" id="KW-1015">Disulfide bond</keyword>
<keyword evidence="5" id="KW-0217">Developmental protein</keyword>
<dbReference type="InterPro" id="IPR004947">
    <property type="entry name" value="DNase_II"/>
</dbReference>
<gene>
    <name evidence="20" type="ORF">PLEPLA_LOCUS40865</name>
</gene>
<dbReference type="GO" id="GO:0006309">
    <property type="term" value="P:apoptotic DNA fragmentation"/>
    <property type="evidence" value="ECO:0007669"/>
    <property type="project" value="TreeGrafter"/>
</dbReference>
<dbReference type="EMBL" id="CADEAL010004158">
    <property type="protein sequence ID" value="CAB1453115.1"/>
    <property type="molecule type" value="Genomic_DNA"/>
</dbReference>
<dbReference type="CDD" id="cd09121">
    <property type="entry name" value="PLDc_DNaseII_2"/>
    <property type="match status" value="1"/>
</dbReference>
<keyword evidence="8 19" id="KW-0732">Signal</keyword>
<dbReference type="PROSITE" id="PS51257">
    <property type="entry name" value="PROKAR_LIPOPROTEIN"/>
    <property type="match status" value="1"/>
</dbReference>
<evidence type="ECO:0000256" key="7">
    <source>
        <dbReference type="ARBA" id="ARBA00022722"/>
    </source>
</evidence>
<dbReference type="GO" id="GO:0004531">
    <property type="term" value="F:deoxyribonuclease II activity"/>
    <property type="evidence" value="ECO:0007669"/>
    <property type="project" value="UniProtKB-EC"/>
</dbReference>
<feature type="chain" id="PRO_5040264040" description="Deoxyribonuclease-2-alpha" evidence="19">
    <location>
        <begin position="24"/>
        <end position="358"/>
    </location>
</feature>
<reference evidence="20" key="1">
    <citation type="submission" date="2020-03" db="EMBL/GenBank/DDBJ databases">
        <authorList>
            <person name="Weist P."/>
        </authorList>
    </citation>
    <scope>NUCLEOTIDE SEQUENCE</scope>
</reference>
<evidence type="ECO:0000256" key="17">
    <source>
        <dbReference type="ARBA" id="ARBA00043033"/>
    </source>
</evidence>
<evidence type="ECO:0000256" key="5">
    <source>
        <dbReference type="ARBA" id="ARBA00022473"/>
    </source>
</evidence>
<comment type="similarity">
    <text evidence="3">Belongs to the DNase II family.</text>
</comment>
<evidence type="ECO:0000256" key="6">
    <source>
        <dbReference type="ARBA" id="ARBA00022703"/>
    </source>
</evidence>
<proteinExistence type="inferred from homology"/>
<keyword evidence="13" id="KW-0458">Lysosome</keyword>
<keyword evidence="7" id="KW-0540">Nuclease</keyword>
<evidence type="ECO:0000313" key="21">
    <source>
        <dbReference type="Proteomes" id="UP001153269"/>
    </source>
</evidence>
<dbReference type="GO" id="GO:0005764">
    <property type="term" value="C:lysosome"/>
    <property type="evidence" value="ECO:0007669"/>
    <property type="project" value="UniProtKB-SubCell"/>
</dbReference>
<keyword evidence="6" id="KW-0053">Apoptosis</keyword>
<evidence type="ECO:0000256" key="8">
    <source>
        <dbReference type="ARBA" id="ARBA00022729"/>
    </source>
</evidence>
<dbReference type="PANTHER" id="PTHR10858:SF9">
    <property type="entry name" value="DEOXYRIBONUCLEASE-2-ALPHA"/>
    <property type="match status" value="1"/>
</dbReference>
<feature type="signal peptide" evidence="19">
    <location>
        <begin position="1"/>
        <end position="23"/>
    </location>
</feature>
<sequence length="358" mass="40713">MMRYKTVIRFLFSTGIFFQACESDVSCRNDDGDEVDWYILYKLPNMNDGGLSYLYMDESTNGWIPSKENINSNSGTLAHTLKPLLDFYDRKTAGFGYLLYNDQPPRLTASASFGHSKGVVMLGRRTGVWLSHSTPRFPRYRRKDFWPPSGNANAQTFICVTYSYASFKQIGLQLQYIHAFSYDSSIPKTFPPDLRCVALRTCYPKTTPWFRLMTLTSVKGQRFTSFAKYTRFGDDIYSGFIVNHLKQDLYVKSWGKMRRPLPSNCSIPHNVNNVYNVKKVQLPGTQTFSDTVDHSKWSVTADRGWTCIADMNREMSQMGRGGGAICINDAVIGDAFYSLIRETEPCGSEHAGVPQKEL</sequence>
<keyword evidence="12" id="KW-0325">Glycoprotein</keyword>
<evidence type="ECO:0000256" key="3">
    <source>
        <dbReference type="ARBA" id="ARBA00007527"/>
    </source>
</evidence>
<evidence type="ECO:0000256" key="10">
    <source>
        <dbReference type="ARBA" id="ARBA00022801"/>
    </source>
</evidence>
<dbReference type="EC" id="3.1.22.1" evidence="4"/>
<evidence type="ECO:0000256" key="13">
    <source>
        <dbReference type="ARBA" id="ARBA00023228"/>
    </source>
</evidence>
<organism evidence="20 21">
    <name type="scientific">Pleuronectes platessa</name>
    <name type="common">European plaice</name>
    <dbReference type="NCBI Taxonomy" id="8262"/>
    <lineage>
        <taxon>Eukaryota</taxon>
        <taxon>Metazoa</taxon>
        <taxon>Chordata</taxon>
        <taxon>Craniata</taxon>
        <taxon>Vertebrata</taxon>
        <taxon>Euteleostomi</taxon>
        <taxon>Actinopterygii</taxon>
        <taxon>Neopterygii</taxon>
        <taxon>Teleostei</taxon>
        <taxon>Neoteleostei</taxon>
        <taxon>Acanthomorphata</taxon>
        <taxon>Carangaria</taxon>
        <taxon>Pleuronectiformes</taxon>
        <taxon>Pleuronectoidei</taxon>
        <taxon>Pleuronectidae</taxon>
        <taxon>Pleuronectes</taxon>
    </lineage>
</organism>
<evidence type="ECO:0000256" key="15">
    <source>
        <dbReference type="ARBA" id="ARBA00041393"/>
    </source>
</evidence>
<evidence type="ECO:0000256" key="19">
    <source>
        <dbReference type="SAM" id="SignalP"/>
    </source>
</evidence>
<dbReference type="AlphaFoldDB" id="A0A9N7VRN5"/>
<dbReference type="CDD" id="cd09120">
    <property type="entry name" value="PLDc_DNaseII_1"/>
    <property type="match status" value="1"/>
</dbReference>
<evidence type="ECO:0000256" key="9">
    <source>
        <dbReference type="ARBA" id="ARBA00022759"/>
    </source>
</evidence>
<evidence type="ECO:0000256" key="2">
    <source>
        <dbReference type="ARBA" id="ARBA00004371"/>
    </source>
</evidence>
<comment type="function">
    <text evidence="18">Hydrolyzes DNA under acidic conditions with a preference for double-stranded DNA. Plays a major role in the clearance of nucleic acids generated through apoptosis, hence preventing autoinflammation. Necessary for proper fetal development and for definitive erythropoiesis in fetal liver and bone marrow, where it degrades nuclear DNA expelled from erythroid precursor cells.</text>
</comment>
<comment type="catalytic activity">
    <reaction evidence="1">
        <text>Endonucleolytic cleavage to nucleoside 3'-phosphates and 3'-phosphooligonucleotide end-products.</text>
        <dbReference type="EC" id="3.1.22.1"/>
    </reaction>
</comment>
<name>A0A9N7VRN5_PLEPL</name>
<comment type="caution">
    <text evidence="20">The sequence shown here is derived from an EMBL/GenBank/DDBJ whole genome shotgun (WGS) entry which is preliminary data.</text>
</comment>
<evidence type="ECO:0000256" key="4">
    <source>
        <dbReference type="ARBA" id="ARBA00012036"/>
    </source>
</evidence>
<keyword evidence="10" id="KW-0378">Hydrolase</keyword>